<dbReference type="AlphaFoldDB" id="A0AA37SMW1"/>
<keyword evidence="2" id="KW-1185">Reference proteome</keyword>
<dbReference type="RefSeq" id="WP_235294606.1">
    <property type="nucleotide sequence ID" value="NZ_JAJNKA010000013.1"/>
</dbReference>
<protein>
    <recommendedName>
        <fullName evidence="3">Leucine-rich repeat domain-containing protein</fullName>
    </recommendedName>
</protein>
<dbReference type="EMBL" id="BSOH01000001">
    <property type="protein sequence ID" value="GLR15816.1"/>
    <property type="molecule type" value="Genomic_DNA"/>
</dbReference>
<evidence type="ECO:0000313" key="2">
    <source>
        <dbReference type="Proteomes" id="UP001156666"/>
    </source>
</evidence>
<dbReference type="Proteomes" id="UP001156666">
    <property type="component" value="Unassembled WGS sequence"/>
</dbReference>
<reference evidence="1" key="2">
    <citation type="submission" date="2023-01" db="EMBL/GenBank/DDBJ databases">
        <title>Draft genome sequence of Portibacter lacus strain NBRC 108769.</title>
        <authorList>
            <person name="Sun Q."/>
            <person name="Mori K."/>
        </authorList>
    </citation>
    <scope>NUCLEOTIDE SEQUENCE</scope>
    <source>
        <strain evidence="1">NBRC 108769</strain>
    </source>
</reference>
<dbReference type="InterPro" id="IPR032675">
    <property type="entry name" value="LRR_dom_sf"/>
</dbReference>
<dbReference type="SUPFAM" id="SSF52058">
    <property type="entry name" value="L domain-like"/>
    <property type="match status" value="1"/>
</dbReference>
<proteinExistence type="predicted"/>
<sequence length="151" mass="17275">MINTKSNLNYIKTLVLDTKVTCEDLRKLCDLSFFQNLEYLLFYNLECKEIPDNFTMLTKLEKLIVNSSDLDHLPTEILSLPSLKHLQFDVMDYQTYEGEIPASCKIEEIEFQSTPVKDLGNLVNISTLKSVGIEDPSSLNNTNENINLVVH</sequence>
<gene>
    <name evidence="1" type="ORF">GCM10007940_04310</name>
</gene>
<dbReference type="Gene3D" id="3.80.10.10">
    <property type="entry name" value="Ribonuclease Inhibitor"/>
    <property type="match status" value="1"/>
</dbReference>
<evidence type="ECO:0000313" key="1">
    <source>
        <dbReference type="EMBL" id="GLR15816.1"/>
    </source>
</evidence>
<accession>A0AA37SMW1</accession>
<organism evidence="1 2">
    <name type="scientific">Portibacter lacus</name>
    <dbReference type="NCBI Taxonomy" id="1099794"/>
    <lineage>
        <taxon>Bacteria</taxon>
        <taxon>Pseudomonadati</taxon>
        <taxon>Bacteroidota</taxon>
        <taxon>Saprospiria</taxon>
        <taxon>Saprospirales</taxon>
        <taxon>Haliscomenobacteraceae</taxon>
        <taxon>Portibacter</taxon>
    </lineage>
</organism>
<comment type="caution">
    <text evidence="1">The sequence shown here is derived from an EMBL/GenBank/DDBJ whole genome shotgun (WGS) entry which is preliminary data.</text>
</comment>
<evidence type="ECO:0008006" key="3">
    <source>
        <dbReference type="Google" id="ProtNLM"/>
    </source>
</evidence>
<reference evidence="1" key="1">
    <citation type="journal article" date="2014" name="Int. J. Syst. Evol. Microbiol.">
        <title>Complete genome sequence of Corynebacterium casei LMG S-19264T (=DSM 44701T), isolated from a smear-ripened cheese.</title>
        <authorList>
            <consortium name="US DOE Joint Genome Institute (JGI-PGF)"/>
            <person name="Walter F."/>
            <person name="Albersmeier A."/>
            <person name="Kalinowski J."/>
            <person name="Ruckert C."/>
        </authorList>
    </citation>
    <scope>NUCLEOTIDE SEQUENCE</scope>
    <source>
        <strain evidence="1">NBRC 108769</strain>
    </source>
</reference>
<name>A0AA37SMW1_9BACT</name>